<dbReference type="EMBL" id="BSDR01000001">
    <property type="protein sequence ID" value="GLI33599.1"/>
    <property type="molecule type" value="Genomic_DNA"/>
</dbReference>
<evidence type="ECO:0000256" key="2">
    <source>
        <dbReference type="ARBA" id="ARBA00022884"/>
    </source>
</evidence>
<accession>A0A9W6CW22</accession>
<comment type="subcellular location">
    <subcellularLocation>
        <location evidence="3">Cytoplasm</location>
    </subcellularLocation>
</comment>
<comment type="similarity">
    <text evidence="3">Belongs to the KhpA RNA-binding protein family.</text>
</comment>
<dbReference type="GO" id="GO:0008360">
    <property type="term" value="P:regulation of cell shape"/>
    <property type="evidence" value="ECO:0007669"/>
    <property type="project" value="UniProtKB-KW"/>
</dbReference>
<dbReference type="Gene3D" id="3.30.300.20">
    <property type="match status" value="1"/>
</dbReference>
<dbReference type="GO" id="GO:0071555">
    <property type="term" value="P:cell wall organization"/>
    <property type="evidence" value="ECO:0007669"/>
    <property type="project" value="UniProtKB-KW"/>
</dbReference>
<dbReference type="PANTHER" id="PTHR34654">
    <property type="entry name" value="UPF0109 PROTEIN SCO5592"/>
    <property type="match status" value="1"/>
</dbReference>
<sequence>MKELVEYLVKSLADRPEEVILEEHEDDETVFLELKIAPDDLGKIIGKGGNTINAIRTVVQAAASSHKKRAKLDVVS</sequence>
<evidence type="ECO:0000256" key="3">
    <source>
        <dbReference type="HAMAP-Rule" id="MF_00088"/>
    </source>
</evidence>
<dbReference type="RefSeq" id="WP_281792691.1">
    <property type="nucleotide sequence ID" value="NZ_BSDR01000001.1"/>
</dbReference>
<comment type="subunit">
    <text evidence="3">Forms a complex with KhpB.</text>
</comment>
<keyword evidence="3" id="KW-0143">Chaperone</keyword>
<dbReference type="Pfam" id="PF13083">
    <property type="entry name" value="KH_KhpA-B"/>
    <property type="match status" value="1"/>
</dbReference>
<evidence type="ECO:0000313" key="4">
    <source>
        <dbReference type="EMBL" id="GLI33599.1"/>
    </source>
</evidence>
<dbReference type="InterPro" id="IPR009019">
    <property type="entry name" value="KH_sf_prok-type"/>
</dbReference>
<evidence type="ECO:0000313" key="5">
    <source>
        <dbReference type="Proteomes" id="UP001144372"/>
    </source>
</evidence>
<dbReference type="SUPFAM" id="SSF54814">
    <property type="entry name" value="Prokaryotic type KH domain (KH-domain type II)"/>
    <property type="match status" value="1"/>
</dbReference>
<comment type="caution">
    <text evidence="4">The sequence shown here is derived from an EMBL/GenBank/DDBJ whole genome shotgun (WGS) entry which is preliminary data.</text>
</comment>
<dbReference type="GO" id="GO:0009252">
    <property type="term" value="P:peptidoglycan biosynthetic process"/>
    <property type="evidence" value="ECO:0007669"/>
    <property type="project" value="UniProtKB-UniRule"/>
</dbReference>
<keyword evidence="5" id="KW-1185">Reference proteome</keyword>
<dbReference type="InterPro" id="IPR015946">
    <property type="entry name" value="KH_dom-like_a/b"/>
</dbReference>
<keyword evidence="3" id="KW-0133">Cell shape</keyword>
<proteinExistence type="inferred from homology"/>
<keyword evidence="2 3" id="KW-0694">RNA-binding</keyword>
<dbReference type="PANTHER" id="PTHR34654:SF1">
    <property type="entry name" value="RNA-BINDING PROTEIN KHPA"/>
    <property type="match status" value="1"/>
</dbReference>
<dbReference type="HAMAP" id="MF_00088">
    <property type="entry name" value="KhpA"/>
    <property type="match status" value="1"/>
</dbReference>
<dbReference type="AlphaFoldDB" id="A0A9W6CW22"/>
<dbReference type="Proteomes" id="UP001144372">
    <property type="component" value="Unassembled WGS sequence"/>
</dbReference>
<keyword evidence="3" id="KW-0961">Cell wall biogenesis/degradation</keyword>
<dbReference type="GO" id="GO:0005737">
    <property type="term" value="C:cytoplasm"/>
    <property type="evidence" value="ECO:0007669"/>
    <property type="project" value="UniProtKB-SubCell"/>
</dbReference>
<dbReference type="GO" id="GO:0003723">
    <property type="term" value="F:RNA binding"/>
    <property type="evidence" value="ECO:0007669"/>
    <property type="project" value="UniProtKB-UniRule"/>
</dbReference>
<protein>
    <recommendedName>
        <fullName evidence="3">RNA-binding protein KhpA</fullName>
    </recommendedName>
    <alternativeName>
        <fullName evidence="3">KH-domain protein A</fullName>
    </alternativeName>
</protein>
<reference evidence="4" key="1">
    <citation type="submission" date="2022-12" db="EMBL/GenBank/DDBJ databases">
        <title>Reference genome sequencing for broad-spectrum identification of bacterial and archaeal isolates by mass spectrometry.</title>
        <authorList>
            <person name="Sekiguchi Y."/>
            <person name="Tourlousse D.M."/>
        </authorList>
    </citation>
    <scope>NUCLEOTIDE SEQUENCE</scope>
    <source>
        <strain evidence="4">ASRB1</strain>
    </source>
</reference>
<organism evidence="4 5">
    <name type="scientific">Desulforhabdus amnigena</name>
    <dbReference type="NCBI Taxonomy" id="40218"/>
    <lineage>
        <taxon>Bacteria</taxon>
        <taxon>Pseudomonadati</taxon>
        <taxon>Thermodesulfobacteriota</taxon>
        <taxon>Syntrophobacteria</taxon>
        <taxon>Syntrophobacterales</taxon>
        <taxon>Syntrophobacteraceae</taxon>
        <taxon>Desulforhabdus</taxon>
    </lineage>
</organism>
<comment type="function">
    <text evidence="3">A probable RNA chaperone. Forms a complex with KhpB which binds to cellular RNA and controls its expression. Plays a role in peptidoglycan (PG) homeostasis and cell length regulation.</text>
</comment>
<name>A0A9W6CW22_9BACT</name>
<keyword evidence="1 3" id="KW-0963">Cytoplasm</keyword>
<dbReference type="CDD" id="cd22533">
    <property type="entry name" value="KH-II_YlqC-like"/>
    <property type="match status" value="1"/>
</dbReference>
<gene>
    <name evidence="3" type="primary">khpA</name>
    <name evidence="4" type="ORF">DAMNIGENAA_10320</name>
</gene>
<evidence type="ECO:0000256" key="1">
    <source>
        <dbReference type="ARBA" id="ARBA00022490"/>
    </source>
</evidence>
<dbReference type="PROSITE" id="PS50084">
    <property type="entry name" value="KH_TYPE_1"/>
    <property type="match status" value="1"/>
</dbReference>
<dbReference type="InterPro" id="IPR020627">
    <property type="entry name" value="KhpA"/>
</dbReference>